<evidence type="ECO:0000313" key="1">
    <source>
        <dbReference type="EMBL" id="KAK9695362.1"/>
    </source>
</evidence>
<evidence type="ECO:0000313" key="2">
    <source>
        <dbReference type="Proteomes" id="UP001458880"/>
    </source>
</evidence>
<name>A0AAW1IYI2_POPJA</name>
<proteinExistence type="predicted"/>
<dbReference type="Proteomes" id="UP001458880">
    <property type="component" value="Unassembled WGS sequence"/>
</dbReference>
<sequence length="161" mass="18185">MALPIENIRKSTIFLLTILDRHSRNYQVKKKGGQTSLSEEEEEAILVDRIKICSDWGYPLDSLTLRLLVKDFLERPGRGEAAVPKYKFPVLLKQLCDSLKEDNFVSGFRKCGIVPLDRNKVLNMLPKTDCNAGTSNSSNETSVRVEAIGKTFKELLATLRQ</sequence>
<keyword evidence="2" id="KW-1185">Reference proteome</keyword>
<comment type="caution">
    <text evidence="1">The sequence shown here is derived from an EMBL/GenBank/DDBJ whole genome shotgun (WGS) entry which is preliminary data.</text>
</comment>
<protein>
    <submittedName>
        <fullName evidence="1">Uncharacterized protein</fullName>
    </submittedName>
</protein>
<accession>A0AAW1IYI2</accession>
<reference evidence="1 2" key="1">
    <citation type="journal article" date="2024" name="BMC Genomics">
        <title>De novo assembly and annotation of Popillia japonica's genome with initial clues to its potential as an invasive pest.</title>
        <authorList>
            <person name="Cucini C."/>
            <person name="Boschi S."/>
            <person name="Funari R."/>
            <person name="Cardaioli E."/>
            <person name="Iannotti N."/>
            <person name="Marturano G."/>
            <person name="Paoli F."/>
            <person name="Bruttini M."/>
            <person name="Carapelli A."/>
            <person name="Frati F."/>
            <person name="Nardi F."/>
        </authorList>
    </citation>
    <scope>NUCLEOTIDE SEQUENCE [LARGE SCALE GENOMIC DNA]</scope>
    <source>
        <strain evidence="1">DMR45628</strain>
    </source>
</reference>
<gene>
    <name evidence="1" type="ORF">QE152_g32630</name>
</gene>
<dbReference type="EMBL" id="JASPKY010000484">
    <property type="protein sequence ID" value="KAK9695362.1"/>
    <property type="molecule type" value="Genomic_DNA"/>
</dbReference>
<organism evidence="1 2">
    <name type="scientific">Popillia japonica</name>
    <name type="common">Japanese beetle</name>
    <dbReference type="NCBI Taxonomy" id="7064"/>
    <lineage>
        <taxon>Eukaryota</taxon>
        <taxon>Metazoa</taxon>
        <taxon>Ecdysozoa</taxon>
        <taxon>Arthropoda</taxon>
        <taxon>Hexapoda</taxon>
        <taxon>Insecta</taxon>
        <taxon>Pterygota</taxon>
        <taxon>Neoptera</taxon>
        <taxon>Endopterygota</taxon>
        <taxon>Coleoptera</taxon>
        <taxon>Polyphaga</taxon>
        <taxon>Scarabaeiformia</taxon>
        <taxon>Scarabaeidae</taxon>
        <taxon>Rutelinae</taxon>
        <taxon>Popillia</taxon>
    </lineage>
</organism>
<dbReference type="AlphaFoldDB" id="A0AAW1IYI2"/>